<dbReference type="GO" id="GO:0043165">
    <property type="term" value="P:Gram-negative-bacterium-type cell outer membrane assembly"/>
    <property type="evidence" value="ECO:0007669"/>
    <property type="project" value="UniProtKB-UniRule"/>
</dbReference>
<keyword evidence="1 4" id="KW-0732">Signal</keyword>
<dbReference type="SMART" id="SM00564">
    <property type="entry name" value="PQQ"/>
    <property type="match status" value="6"/>
</dbReference>
<gene>
    <name evidence="4" type="primary">bamB</name>
    <name evidence="7" type="ORF">SAMN04488509_102612</name>
</gene>
<keyword evidence="2 4" id="KW-0472">Membrane</keyword>
<feature type="chain" id="PRO_5011801044" description="Outer membrane protein assembly factor BamB" evidence="5">
    <location>
        <begin position="20"/>
        <end position="386"/>
    </location>
</feature>
<name>A0A1G6V2C8_9GAMM</name>
<dbReference type="PROSITE" id="PS51257">
    <property type="entry name" value="PROKAR_LIPOPROTEIN"/>
    <property type="match status" value="1"/>
</dbReference>
<dbReference type="InterPro" id="IPR017687">
    <property type="entry name" value="BamB"/>
</dbReference>
<dbReference type="AlphaFoldDB" id="A0A1G6V2C8"/>
<evidence type="ECO:0000256" key="5">
    <source>
        <dbReference type="SAM" id="SignalP"/>
    </source>
</evidence>
<dbReference type="NCBIfam" id="TIGR03300">
    <property type="entry name" value="assembly_YfgL"/>
    <property type="match status" value="1"/>
</dbReference>
<dbReference type="GO" id="GO:0009279">
    <property type="term" value="C:cell outer membrane"/>
    <property type="evidence" value="ECO:0007669"/>
    <property type="project" value="UniProtKB-SubCell"/>
</dbReference>
<evidence type="ECO:0000256" key="3">
    <source>
        <dbReference type="ARBA" id="ARBA00023237"/>
    </source>
</evidence>
<organism evidence="7 8">
    <name type="scientific">Aquimonas voraii</name>
    <dbReference type="NCBI Taxonomy" id="265719"/>
    <lineage>
        <taxon>Bacteria</taxon>
        <taxon>Pseudomonadati</taxon>
        <taxon>Pseudomonadota</taxon>
        <taxon>Gammaproteobacteria</taxon>
        <taxon>Lysobacterales</taxon>
        <taxon>Lysobacteraceae</taxon>
        <taxon>Aquimonas</taxon>
    </lineage>
</organism>
<evidence type="ECO:0000256" key="1">
    <source>
        <dbReference type="ARBA" id="ARBA00022729"/>
    </source>
</evidence>
<keyword evidence="4" id="KW-0564">Palmitate</keyword>
<feature type="domain" description="Pyrrolo-quinoline quinone repeat" evidence="6">
    <location>
        <begin position="80"/>
        <end position="312"/>
    </location>
</feature>
<dbReference type="PANTHER" id="PTHR34512:SF30">
    <property type="entry name" value="OUTER MEMBRANE PROTEIN ASSEMBLY FACTOR BAMB"/>
    <property type="match status" value="1"/>
</dbReference>
<reference evidence="7 8" key="1">
    <citation type="submission" date="2016-10" db="EMBL/GenBank/DDBJ databases">
        <authorList>
            <person name="de Groot N.N."/>
        </authorList>
    </citation>
    <scope>NUCLEOTIDE SEQUENCE [LARGE SCALE GENOMIC DNA]</scope>
    <source>
        <strain evidence="7 8">DSM 16957</strain>
    </source>
</reference>
<evidence type="ECO:0000256" key="4">
    <source>
        <dbReference type="HAMAP-Rule" id="MF_00923"/>
    </source>
</evidence>
<dbReference type="OrthoDB" id="5173551at2"/>
<evidence type="ECO:0000259" key="6">
    <source>
        <dbReference type="Pfam" id="PF13360"/>
    </source>
</evidence>
<comment type="subcellular location">
    <subcellularLocation>
        <location evidence="4">Cell outer membrane</location>
        <topology evidence="4">Lipid-anchor</topology>
    </subcellularLocation>
</comment>
<dbReference type="SUPFAM" id="SSF50998">
    <property type="entry name" value="Quinoprotein alcohol dehydrogenase-like"/>
    <property type="match status" value="1"/>
</dbReference>
<dbReference type="Pfam" id="PF13360">
    <property type="entry name" value="PQQ_2"/>
    <property type="match status" value="1"/>
</dbReference>
<evidence type="ECO:0000313" key="7">
    <source>
        <dbReference type="EMBL" id="SDD47760.1"/>
    </source>
</evidence>
<dbReference type="RefSeq" id="WP_091240814.1">
    <property type="nucleotide sequence ID" value="NZ_FNAG01000002.1"/>
</dbReference>
<evidence type="ECO:0000256" key="2">
    <source>
        <dbReference type="ARBA" id="ARBA00023136"/>
    </source>
</evidence>
<comment type="function">
    <text evidence="4">Part of the outer membrane protein assembly complex, which is involved in assembly and insertion of beta-barrel proteins into the outer membrane.</text>
</comment>
<comment type="similarity">
    <text evidence="4">Belongs to the BamB family.</text>
</comment>
<dbReference type="Proteomes" id="UP000199603">
    <property type="component" value="Unassembled WGS sequence"/>
</dbReference>
<evidence type="ECO:0000313" key="8">
    <source>
        <dbReference type="Proteomes" id="UP000199603"/>
    </source>
</evidence>
<sequence length="386" mass="41860">MRGAVRALGLSLLALGLVACSGSRVSKRENIEPPAELVDFESNIRIERAWSRSMGEGEGSMGLRQRPVAGEGKLYFGNVEGEVTALDVQTGRELWSQEFEGLRFAGPPGFGEGTLLMTTLDGVVLALNPDTGAERWRADVTSEVIAQPTIGRGLAVVRANDGRLFAFSITDGTRRWVFDRALPSLTLRGNSPPLIVDTALFVGYDDGSVVALRVENGSPVWEQPVSVGEGRTDLDRMSDVDGEIAFRDGLLFAGSYRGQVVAFEALNARPLWNREMSVYGGVVLAGEAVLVADDRGNLWSLDQRTGSAIWKQDALAHRWLTTPAYHAGYAAAGDIEGYVHWMSMEDGRFLGRARHGKKPLRGSPIVVDDLLIVTSTDGEIAAFRVR</sequence>
<dbReference type="STRING" id="265719.SAMN04488509_102612"/>
<dbReference type="InterPro" id="IPR011047">
    <property type="entry name" value="Quinoprotein_ADH-like_sf"/>
</dbReference>
<comment type="subunit">
    <text evidence="4">Part of the Bam complex.</text>
</comment>
<accession>A0A1G6V2C8</accession>
<dbReference type="GO" id="GO:0051205">
    <property type="term" value="P:protein insertion into membrane"/>
    <property type="evidence" value="ECO:0007669"/>
    <property type="project" value="UniProtKB-UniRule"/>
</dbReference>
<dbReference type="PANTHER" id="PTHR34512">
    <property type="entry name" value="CELL SURFACE PROTEIN"/>
    <property type="match status" value="1"/>
</dbReference>
<keyword evidence="3 4" id="KW-0998">Cell outer membrane</keyword>
<dbReference type="EMBL" id="FNAG01000002">
    <property type="protein sequence ID" value="SDD47760.1"/>
    <property type="molecule type" value="Genomic_DNA"/>
</dbReference>
<protein>
    <recommendedName>
        <fullName evidence="4">Outer membrane protein assembly factor BamB</fullName>
    </recommendedName>
</protein>
<dbReference type="InterPro" id="IPR015943">
    <property type="entry name" value="WD40/YVTN_repeat-like_dom_sf"/>
</dbReference>
<dbReference type="Gene3D" id="2.130.10.10">
    <property type="entry name" value="YVTN repeat-like/Quinoprotein amine dehydrogenase"/>
    <property type="match status" value="1"/>
</dbReference>
<dbReference type="InterPro" id="IPR002372">
    <property type="entry name" value="PQQ_rpt_dom"/>
</dbReference>
<keyword evidence="8" id="KW-1185">Reference proteome</keyword>
<dbReference type="HAMAP" id="MF_00923">
    <property type="entry name" value="OM_assembly_BamB"/>
    <property type="match status" value="1"/>
</dbReference>
<proteinExistence type="inferred from homology"/>
<keyword evidence="4" id="KW-0449">Lipoprotein</keyword>
<feature type="signal peptide" evidence="5">
    <location>
        <begin position="1"/>
        <end position="19"/>
    </location>
</feature>
<dbReference type="InterPro" id="IPR018391">
    <property type="entry name" value="PQQ_b-propeller_rpt"/>
</dbReference>